<dbReference type="SUPFAM" id="SSF51445">
    <property type="entry name" value="(Trans)glycosidases"/>
    <property type="match status" value="1"/>
</dbReference>
<evidence type="ECO:0000256" key="3">
    <source>
        <dbReference type="ARBA" id="ARBA00022801"/>
    </source>
</evidence>
<evidence type="ECO:0000256" key="6">
    <source>
        <dbReference type="SAM" id="MobiDB-lite"/>
    </source>
</evidence>
<evidence type="ECO:0000256" key="7">
    <source>
        <dbReference type="SAM" id="SignalP"/>
    </source>
</evidence>
<dbReference type="InterPro" id="IPR018087">
    <property type="entry name" value="Glyco_hydro_5_CS"/>
</dbReference>
<dbReference type="GO" id="GO:0009251">
    <property type="term" value="P:glucan catabolic process"/>
    <property type="evidence" value="ECO:0007669"/>
    <property type="project" value="TreeGrafter"/>
</dbReference>
<name>A0A6J4ILF1_9BACT</name>
<dbReference type="EMBL" id="CADCTO010000274">
    <property type="protein sequence ID" value="CAA9254955.1"/>
    <property type="molecule type" value="Genomic_DNA"/>
</dbReference>
<keyword evidence="7" id="KW-0732">Signal</keyword>
<comment type="catalytic activity">
    <reaction evidence="1">
        <text>Endohydrolysis of (1-&gt;4)-beta-D-glucosidic linkages in cellulose, lichenin and cereal beta-D-glucans.</text>
        <dbReference type="EC" id="3.2.1.4"/>
    </reaction>
</comment>
<gene>
    <name evidence="9" type="ORF">AVDCRST_MAG63-2224</name>
</gene>
<feature type="chain" id="PRO_5026893640" description="cellulase" evidence="7">
    <location>
        <begin position="30"/>
        <end position="377"/>
    </location>
</feature>
<comment type="similarity">
    <text evidence="5">Belongs to the glycosyl hydrolase 5 (cellulase A) family.</text>
</comment>
<evidence type="ECO:0000259" key="8">
    <source>
        <dbReference type="Pfam" id="PF00150"/>
    </source>
</evidence>
<dbReference type="EC" id="3.2.1.4" evidence="2"/>
<dbReference type="Gene3D" id="3.20.20.80">
    <property type="entry name" value="Glycosidases"/>
    <property type="match status" value="1"/>
</dbReference>
<dbReference type="PROSITE" id="PS00659">
    <property type="entry name" value="GLYCOSYL_HYDROL_F5"/>
    <property type="match status" value="1"/>
</dbReference>
<dbReference type="InterPro" id="IPR017853">
    <property type="entry name" value="GH"/>
</dbReference>
<proteinExistence type="inferred from homology"/>
<dbReference type="Pfam" id="PF00150">
    <property type="entry name" value="Cellulase"/>
    <property type="match status" value="1"/>
</dbReference>
<feature type="signal peptide" evidence="7">
    <location>
        <begin position="1"/>
        <end position="29"/>
    </location>
</feature>
<sequence length="377" mass="41842">MRRYERSGIKMRLLGAALALGLVGATVRAAPAAQTAPLKPLPYTGVNLAGGEFYDPNKVSEPLHGKNFTYPTAAEFDYFAGKGMNVFRVPFRWETLQPAAKQPFRKAEIDRLKACVKLGTDRGLVVILDPHNSARYFGKVVGGPEVGHDVFADFWARLSAEFKGDQKVWFGLVNEPHGMPTAQWVEAANAAIAAIRKAGARNRLLVPGNAWSGAHSWLADWYGGPNGVHLLDIRDPQNNYLIEVHQYLDPDSSGTRPEVVSPTIGSERIRAFTEWCRKHKKRAFLGEFAAAPGEAGQRAIDDLLRAMERDRDVWVGFTWWAAGAWWGDYMFSLEPKDGRDRPQMAYLRPHLQPSKTTGGGEARRRPASPAVTDRHTP</sequence>
<dbReference type="AlphaFoldDB" id="A0A6J4ILF1"/>
<feature type="region of interest" description="Disordered" evidence="6">
    <location>
        <begin position="342"/>
        <end position="377"/>
    </location>
</feature>
<keyword evidence="4 5" id="KW-0326">Glycosidase</keyword>
<evidence type="ECO:0000256" key="5">
    <source>
        <dbReference type="RuleBase" id="RU361153"/>
    </source>
</evidence>
<feature type="domain" description="Glycoside hydrolase family 5" evidence="8">
    <location>
        <begin position="68"/>
        <end position="322"/>
    </location>
</feature>
<dbReference type="PANTHER" id="PTHR34142:SF1">
    <property type="entry name" value="GLYCOSIDE HYDROLASE FAMILY 5 DOMAIN-CONTAINING PROTEIN"/>
    <property type="match status" value="1"/>
</dbReference>
<reference evidence="9" key="1">
    <citation type="submission" date="2020-02" db="EMBL/GenBank/DDBJ databases">
        <authorList>
            <person name="Meier V. D."/>
        </authorList>
    </citation>
    <scope>NUCLEOTIDE SEQUENCE</scope>
    <source>
        <strain evidence="9">AVDCRST_MAG63</strain>
    </source>
</reference>
<keyword evidence="3 5" id="KW-0378">Hydrolase</keyword>
<dbReference type="GO" id="GO:0008810">
    <property type="term" value="F:cellulase activity"/>
    <property type="evidence" value="ECO:0007669"/>
    <property type="project" value="UniProtKB-EC"/>
</dbReference>
<protein>
    <recommendedName>
        <fullName evidence="2">cellulase</fullName>
        <ecNumber evidence="2">3.2.1.4</ecNumber>
    </recommendedName>
</protein>
<evidence type="ECO:0000256" key="1">
    <source>
        <dbReference type="ARBA" id="ARBA00000966"/>
    </source>
</evidence>
<evidence type="ECO:0000256" key="2">
    <source>
        <dbReference type="ARBA" id="ARBA00012601"/>
    </source>
</evidence>
<evidence type="ECO:0000313" key="9">
    <source>
        <dbReference type="EMBL" id="CAA9254955.1"/>
    </source>
</evidence>
<organism evidence="9">
    <name type="scientific">uncultured Armatimonadetes bacterium</name>
    <dbReference type="NCBI Taxonomy" id="157466"/>
    <lineage>
        <taxon>Bacteria</taxon>
        <taxon>Bacillati</taxon>
        <taxon>Armatimonadota</taxon>
        <taxon>environmental samples</taxon>
    </lineage>
</organism>
<dbReference type="PANTHER" id="PTHR34142">
    <property type="entry name" value="ENDO-BETA-1,4-GLUCANASE A"/>
    <property type="match status" value="1"/>
</dbReference>
<evidence type="ECO:0000256" key="4">
    <source>
        <dbReference type="ARBA" id="ARBA00023295"/>
    </source>
</evidence>
<accession>A0A6J4ILF1</accession>
<dbReference type="InterPro" id="IPR001547">
    <property type="entry name" value="Glyco_hydro_5"/>
</dbReference>